<dbReference type="InterPro" id="IPR001810">
    <property type="entry name" value="F-box_dom"/>
</dbReference>
<dbReference type="EMBL" id="CM007904">
    <property type="protein sequence ID" value="OTF93913.1"/>
    <property type="molecule type" value="Genomic_DNA"/>
</dbReference>
<proteinExistence type="predicted"/>
<dbReference type="Pfam" id="PF08268">
    <property type="entry name" value="FBA_3"/>
    <property type="match status" value="1"/>
</dbReference>
<dbReference type="InterPro" id="IPR013187">
    <property type="entry name" value="F-box-assoc_dom_typ3"/>
</dbReference>
<dbReference type="OMA" id="MAGHIFE"/>
<reference evidence="3" key="2">
    <citation type="submission" date="2017-02" db="EMBL/GenBank/DDBJ databases">
        <title>Sunflower complete genome.</title>
        <authorList>
            <person name="Langlade N."/>
            <person name="Munos S."/>
        </authorList>
    </citation>
    <scope>NUCLEOTIDE SEQUENCE [LARGE SCALE GENOMIC DNA]</scope>
    <source>
        <tissue evidence="3">Leaves</tissue>
    </source>
</reference>
<dbReference type="InterPro" id="IPR036047">
    <property type="entry name" value="F-box-like_dom_sf"/>
</dbReference>
<dbReference type="EMBL" id="MNCJ02000330">
    <property type="protein sequence ID" value="KAF5762930.1"/>
    <property type="molecule type" value="Genomic_DNA"/>
</dbReference>
<dbReference type="PANTHER" id="PTHR31672:SF6">
    <property type="entry name" value="F-BOX DOMAIN-CONTAINING PROTEIN"/>
    <property type="match status" value="1"/>
</dbReference>
<dbReference type="Gramene" id="mRNA:HanXRQr2_Chr15g0674431">
    <property type="protein sequence ID" value="CDS:HanXRQr2_Chr15g0674431.1"/>
    <property type="gene ID" value="HanXRQr2_Chr15g0674431"/>
</dbReference>
<protein>
    <submittedName>
        <fullName evidence="2 3">F-box domain-containing protein</fullName>
    </submittedName>
</protein>
<dbReference type="Proteomes" id="UP000215914">
    <property type="component" value="Chromosome 15"/>
</dbReference>
<accession>A0A251S572</accession>
<evidence type="ECO:0000313" key="3">
    <source>
        <dbReference type="EMBL" id="OTF93913.1"/>
    </source>
</evidence>
<dbReference type="InterPro" id="IPR050796">
    <property type="entry name" value="SCF_F-box_component"/>
</dbReference>
<reference evidence="2 4" key="1">
    <citation type="journal article" date="2017" name="Nature">
        <title>The sunflower genome provides insights into oil metabolism, flowering and Asterid evolution.</title>
        <authorList>
            <person name="Badouin H."/>
            <person name="Gouzy J."/>
            <person name="Grassa C.J."/>
            <person name="Murat F."/>
            <person name="Staton S.E."/>
            <person name="Cottret L."/>
            <person name="Lelandais-Briere C."/>
            <person name="Owens G.L."/>
            <person name="Carrere S."/>
            <person name="Mayjonade B."/>
            <person name="Legrand L."/>
            <person name="Gill N."/>
            <person name="Kane N.C."/>
            <person name="Bowers J.E."/>
            <person name="Hubner S."/>
            <person name="Bellec A."/>
            <person name="Berard A."/>
            <person name="Berges H."/>
            <person name="Blanchet N."/>
            <person name="Boniface M.C."/>
            <person name="Brunel D."/>
            <person name="Catrice O."/>
            <person name="Chaidir N."/>
            <person name="Claudel C."/>
            <person name="Donnadieu C."/>
            <person name="Faraut T."/>
            <person name="Fievet G."/>
            <person name="Helmstetter N."/>
            <person name="King M."/>
            <person name="Knapp S.J."/>
            <person name="Lai Z."/>
            <person name="Le Paslier M.C."/>
            <person name="Lippi Y."/>
            <person name="Lorenzon L."/>
            <person name="Mandel J.R."/>
            <person name="Marage G."/>
            <person name="Marchand G."/>
            <person name="Marquand E."/>
            <person name="Bret-Mestries E."/>
            <person name="Morien E."/>
            <person name="Nambeesan S."/>
            <person name="Nguyen T."/>
            <person name="Pegot-Espagnet P."/>
            <person name="Pouilly N."/>
            <person name="Raftis F."/>
            <person name="Sallet E."/>
            <person name="Schiex T."/>
            <person name="Thomas J."/>
            <person name="Vandecasteele C."/>
            <person name="Vares D."/>
            <person name="Vear F."/>
            <person name="Vautrin S."/>
            <person name="Crespi M."/>
            <person name="Mangin B."/>
            <person name="Burke J.M."/>
            <person name="Salse J."/>
            <person name="Munos S."/>
            <person name="Vincourt P."/>
            <person name="Rieseberg L.H."/>
            <person name="Langlade N.B."/>
        </authorList>
    </citation>
    <scope>NUCLEOTIDE SEQUENCE [LARGE SCALE GENOMIC DNA]</scope>
    <source>
        <strain evidence="4">cv. SF193</strain>
        <tissue evidence="2">Leaves</tissue>
    </source>
</reference>
<dbReference type="InParanoid" id="A0A251S572"/>
<dbReference type="Pfam" id="PF00646">
    <property type="entry name" value="F-box"/>
    <property type="match status" value="1"/>
</dbReference>
<sequence>MATTHNHLCPELIVEIFTRLPTQSLLRFRSVSKSICGMIGSPDFIRLHSVRSPKKFTVIHRVNYKAEGVTKSVYTINSAGGGQLSYIGTTPVEYPFKEKHIVGSCNGIICVYEYDRSIIHLWNPCIRRKVTLRFLPPWLPGLALGFGFDPSIEDYKILWTASGGVSSVYTMKTHTWREIPSPAAMDSLSLVKSPMCLFDGALYWAVKRHFRHSCCYMMTFDLSSEVFSTIELPEPSWETNTVTVIKGCLAVVSSSSSKDNDSRIWVRTAAAASWSLAFKLDTRQPVLSINGDLVFSRCYCSKGLLDYHDPETGVPSRLVNLTNSSYVDGMITYIESLELLHYGTSCDQGKSKSKQALDC</sequence>
<evidence type="ECO:0000313" key="2">
    <source>
        <dbReference type="EMBL" id="KAF5762930.1"/>
    </source>
</evidence>
<dbReference type="PANTHER" id="PTHR31672">
    <property type="entry name" value="BNACNNG10540D PROTEIN"/>
    <property type="match status" value="1"/>
</dbReference>
<evidence type="ECO:0000259" key="1">
    <source>
        <dbReference type="SMART" id="SM00256"/>
    </source>
</evidence>
<name>A0A251S572_HELAN</name>
<dbReference type="InterPro" id="IPR017451">
    <property type="entry name" value="F-box-assoc_interact_dom"/>
</dbReference>
<dbReference type="AlphaFoldDB" id="A0A251S572"/>
<dbReference type="SMART" id="SM00256">
    <property type="entry name" value="FBOX"/>
    <property type="match status" value="1"/>
</dbReference>
<dbReference type="SUPFAM" id="SSF81383">
    <property type="entry name" value="F-box domain"/>
    <property type="match status" value="1"/>
</dbReference>
<reference evidence="2" key="3">
    <citation type="submission" date="2020-06" db="EMBL/GenBank/DDBJ databases">
        <title>Helianthus annuus Genome sequencing and assembly Release 2.</title>
        <authorList>
            <person name="Gouzy J."/>
            <person name="Langlade N."/>
            <person name="Munos S."/>
        </authorList>
    </citation>
    <scope>NUCLEOTIDE SEQUENCE</scope>
    <source>
        <tissue evidence="2">Leaves</tissue>
    </source>
</reference>
<gene>
    <name evidence="3" type="ORF">HannXRQ_Chr15g0466421</name>
    <name evidence="2" type="ORF">HanXRQr2_Chr15g0674431</name>
</gene>
<dbReference type="FunCoup" id="A0A251S572">
    <property type="interactions" value="461"/>
</dbReference>
<organism evidence="3 4">
    <name type="scientific">Helianthus annuus</name>
    <name type="common">Common sunflower</name>
    <dbReference type="NCBI Taxonomy" id="4232"/>
    <lineage>
        <taxon>Eukaryota</taxon>
        <taxon>Viridiplantae</taxon>
        <taxon>Streptophyta</taxon>
        <taxon>Embryophyta</taxon>
        <taxon>Tracheophyta</taxon>
        <taxon>Spermatophyta</taxon>
        <taxon>Magnoliopsida</taxon>
        <taxon>eudicotyledons</taxon>
        <taxon>Gunneridae</taxon>
        <taxon>Pentapetalae</taxon>
        <taxon>asterids</taxon>
        <taxon>campanulids</taxon>
        <taxon>Asterales</taxon>
        <taxon>Asteraceae</taxon>
        <taxon>Asteroideae</taxon>
        <taxon>Heliantheae alliance</taxon>
        <taxon>Heliantheae</taxon>
        <taxon>Helianthus</taxon>
    </lineage>
</organism>
<keyword evidence="4" id="KW-1185">Reference proteome</keyword>
<feature type="domain" description="F-box" evidence="1">
    <location>
        <begin position="8"/>
        <end position="48"/>
    </location>
</feature>
<dbReference type="OrthoDB" id="1731189at2759"/>
<evidence type="ECO:0000313" key="4">
    <source>
        <dbReference type="Proteomes" id="UP000215914"/>
    </source>
</evidence>
<dbReference type="NCBIfam" id="TIGR01640">
    <property type="entry name" value="F_box_assoc_1"/>
    <property type="match status" value="1"/>
</dbReference>